<dbReference type="AlphaFoldDB" id="A0A5C3NZ30"/>
<dbReference type="Proteomes" id="UP000308197">
    <property type="component" value="Unassembled WGS sequence"/>
</dbReference>
<evidence type="ECO:0000313" key="2">
    <source>
        <dbReference type="EMBL" id="TFK82352.1"/>
    </source>
</evidence>
<feature type="compositionally biased region" description="Basic residues" evidence="1">
    <location>
        <begin position="359"/>
        <end position="373"/>
    </location>
</feature>
<organism evidence="2 3">
    <name type="scientific">Polyporus arcularius HHB13444</name>
    <dbReference type="NCBI Taxonomy" id="1314778"/>
    <lineage>
        <taxon>Eukaryota</taxon>
        <taxon>Fungi</taxon>
        <taxon>Dikarya</taxon>
        <taxon>Basidiomycota</taxon>
        <taxon>Agaricomycotina</taxon>
        <taxon>Agaricomycetes</taxon>
        <taxon>Polyporales</taxon>
        <taxon>Polyporaceae</taxon>
        <taxon>Polyporus</taxon>
    </lineage>
</organism>
<gene>
    <name evidence="2" type="ORF">K466DRAFT_568483</name>
</gene>
<name>A0A5C3NZ30_9APHY</name>
<feature type="compositionally biased region" description="Polar residues" evidence="1">
    <location>
        <begin position="1"/>
        <end position="13"/>
    </location>
</feature>
<keyword evidence="3" id="KW-1185">Reference proteome</keyword>
<feature type="region of interest" description="Disordered" evidence="1">
    <location>
        <begin position="315"/>
        <end position="385"/>
    </location>
</feature>
<evidence type="ECO:0000313" key="3">
    <source>
        <dbReference type="Proteomes" id="UP000308197"/>
    </source>
</evidence>
<accession>A0A5C3NZ30</accession>
<evidence type="ECO:0000256" key="1">
    <source>
        <dbReference type="SAM" id="MobiDB-lite"/>
    </source>
</evidence>
<dbReference type="EMBL" id="ML211494">
    <property type="protein sequence ID" value="TFK82352.1"/>
    <property type="molecule type" value="Genomic_DNA"/>
</dbReference>
<reference evidence="2 3" key="1">
    <citation type="journal article" date="2019" name="Nat. Ecol. Evol.">
        <title>Megaphylogeny resolves global patterns of mushroom evolution.</title>
        <authorList>
            <person name="Varga T."/>
            <person name="Krizsan K."/>
            <person name="Foldi C."/>
            <person name="Dima B."/>
            <person name="Sanchez-Garcia M."/>
            <person name="Sanchez-Ramirez S."/>
            <person name="Szollosi G.J."/>
            <person name="Szarkandi J.G."/>
            <person name="Papp V."/>
            <person name="Albert L."/>
            <person name="Andreopoulos W."/>
            <person name="Angelini C."/>
            <person name="Antonin V."/>
            <person name="Barry K.W."/>
            <person name="Bougher N.L."/>
            <person name="Buchanan P."/>
            <person name="Buyck B."/>
            <person name="Bense V."/>
            <person name="Catcheside P."/>
            <person name="Chovatia M."/>
            <person name="Cooper J."/>
            <person name="Damon W."/>
            <person name="Desjardin D."/>
            <person name="Finy P."/>
            <person name="Geml J."/>
            <person name="Haridas S."/>
            <person name="Hughes K."/>
            <person name="Justo A."/>
            <person name="Karasinski D."/>
            <person name="Kautmanova I."/>
            <person name="Kiss B."/>
            <person name="Kocsube S."/>
            <person name="Kotiranta H."/>
            <person name="LaButti K.M."/>
            <person name="Lechner B.E."/>
            <person name="Liimatainen K."/>
            <person name="Lipzen A."/>
            <person name="Lukacs Z."/>
            <person name="Mihaltcheva S."/>
            <person name="Morgado L.N."/>
            <person name="Niskanen T."/>
            <person name="Noordeloos M.E."/>
            <person name="Ohm R.A."/>
            <person name="Ortiz-Santana B."/>
            <person name="Ovrebo C."/>
            <person name="Racz N."/>
            <person name="Riley R."/>
            <person name="Savchenko A."/>
            <person name="Shiryaev A."/>
            <person name="Soop K."/>
            <person name="Spirin V."/>
            <person name="Szebenyi C."/>
            <person name="Tomsovsky M."/>
            <person name="Tulloss R.E."/>
            <person name="Uehling J."/>
            <person name="Grigoriev I.V."/>
            <person name="Vagvolgyi C."/>
            <person name="Papp T."/>
            <person name="Martin F.M."/>
            <person name="Miettinen O."/>
            <person name="Hibbett D.S."/>
            <person name="Nagy L.G."/>
        </authorList>
    </citation>
    <scope>NUCLEOTIDE SEQUENCE [LARGE SCALE GENOMIC DNA]</scope>
    <source>
        <strain evidence="2 3">HHB13444</strain>
    </source>
</reference>
<dbReference type="InParanoid" id="A0A5C3NZ30"/>
<feature type="compositionally biased region" description="Low complexity" evidence="1">
    <location>
        <begin position="336"/>
        <end position="349"/>
    </location>
</feature>
<sequence>MSSNHAGFGSYSQPPYPPPPYGLDVRVPVSATGASRTVAAGSVPRHARARSASIYPAYPDEIRQYVSSMKFDEPPPVGHRAGGSSTIEGVPSGMSGGVPYGGDPIRHAQPSAFDGARYAPQMQGPGGGMALPQPVPPHAWNSRPGPFPEQPWGVSDPPLMGRHMLHSDQQWPGLSAPQLILDERTPERRLAMPSHTAGSMPFPAQRAPSTFGYPEAMGESAATMPPYNTPSDWGPRHGLNSTMRLGGVVVLPETSGAIGPYVAAPAPPPSYDAQPSAFHAPRHQYGPPMAEAYSDNGMATIPPGGRQAGYAESFASGSRIHPPPYLPQSGMEDTRSVYSDSTGYGYGSSEDGNTQASSRPRKRKKAKRSKSLSRSKTVLSRIFGG</sequence>
<proteinExistence type="predicted"/>
<feature type="region of interest" description="Disordered" evidence="1">
    <location>
        <begin position="1"/>
        <end position="23"/>
    </location>
</feature>
<protein>
    <submittedName>
        <fullName evidence="2">Uncharacterized protein</fullName>
    </submittedName>
</protein>